<dbReference type="eggNOG" id="COG1447">
    <property type="taxonomic scope" value="Bacteria"/>
</dbReference>
<proteinExistence type="predicted"/>
<dbReference type="HOGENOM" id="CLU_152490_1_0_9"/>
<dbReference type="GO" id="GO:0016740">
    <property type="term" value="F:transferase activity"/>
    <property type="evidence" value="ECO:0007669"/>
    <property type="project" value="UniProtKB-KW"/>
</dbReference>
<evidence type="ECO:0000256" key="1">
    <source>
        <dbReference type="ARBA" id="ARBA00022448"/>
    </source>
</evidence>
<dbReference type="Gene3D" id="1.20.58.80">
    <property type="entry name" value="Phosphotransferase system, lactose/cellobiose-type IIA subunit"/>
    <property type="match status" value="1"/>
</dbReference>
<dbReference type="Pfam" id="PF02255">
    <property type="entry name" value="PTS_IIA"/>
    <property type="match status" value="1"/>
</dbReference>
<dbReference type="GO" id="GO:0046872">
    <property type="term" value="F:metal ion binding"/>
    <property type="evidence" value="ECO:0007669"/>
    <property type="project" value="UniProtKB-KW"/>
</dbReference>
<feature type="modified residue" description="Phosphohistidine; by HPr" evidence="7">
    <location>
        <position position="73"/>
    </location>
</feature>
<dbReference type="CDD" id="cd00215">
    <property type="entry name" value="PTS_IIA_lac"/>
    <property type="match status" value="1"/>
</dbReference>
<keyword evidence="6" id="KW-0479">Metal-binding</keyword>
<evidence type="ECO:0000256" key="2">
    <source>
        <dbReference type="ARBA" id="ARBA00022597"/>
    </source>
</evidence>
<dbReference type="STRING" id="1294142.CINTURNW_3300"/>
<evidence type="ECO:0000256" key="7">
    <source>
        <dbReference type="PROSITE-ProRule" id="PRU00418"/>
    </source>
</evidence>
<feature type="active site" description="Tele-phosphohistidine intermediate" evidence="5">
    <location>
        <position position="73"/>
    </location>
</feature>
<dbReference type="PIRSF" id="PIRSF000699">
    <property type="entry name" value="PTS_IILac_III"/>
    <property type="match status" value="1"/>
</dbReference>
<evidence type="ECO:0000256" key="5">
    <source>
        <dbReference type="PIRSR" id="PIRSR000699-1"/>
    </source>
</evidence>
<keyword evidence="4" id="KW-0598">Phosphotransferase system</keyword>
<organism evidence="8 9">
    <name type="scientific">Clostridium intestinale URNW</name>
    <dbReference type="NCBI Taxonomy" id="1294142"/>
    <lineage>
        <taxon>Bacteria</taxon>
        <taxon>Bacillati</taxon>
        <taxon>Bacillota</taxon>
        <taxon>Clostridia</taxon>
        <taxon>Eubacteriales</taxon>
        <taxon>Clostridiaceae</taxon>
        <taxon>Clostridium</taxon>
    </lineage>
</organism>
<dbReference type="PATRIC" id="fig|1294142.3.peg.3443"/>
<gene>
    <name evidence="8" type="ORF">CINTURNW_3300</name>
</gene>
<protein>
    <submittedName>
        <fullName evidence="8">PTS system, cellobiose-specific IIA component</fullName>
    </submittedName>
</protein>
<dbReference type="SUPFAM" id="SSF46973">
    <property type="entry name" value="Enzyme IIa from lactose specific PTS, IIa-lac"/>
    <property type="match status" value="1"/>
</dbReference>
<reference evidence="8 9" key="1">
    <citation type="journal article" date="2013" name="Genome Announc.">
        <title>Draft Genome Sequence of the Hydrogen- and Ethanol-Producing Bacterium Clostridium intestinale Strain URNW.</title>
        <authorList>
            <person name="Lal S."/>
            <person name="Ramachandran U."/>
            <person name="Zhang X."/>
            <person name="Sparling R."/>
            <person name="Levin D.B."/>
        </authorList>
    </citation>
    <scope>NUCLEOTIDE SEQUENCE [LARGE SCALE GENOMIC DNA]</scope>
    <source>
        <strain evidence="8 9">URNW</strain>
    </source>
</reference>
<dbReference type="InterPro" id="IPR036542">
    <property type="entry name" value="PTS_IIA_lac/cel_sf"/>
</dbReference>
<dbReference type="OrthoDB" id="389577at2"/>
<dbReference type="GO" id="GO:0009401">
    <property type="term" value="P:phosphoenolpyruvate-dependent sugar phosphotransferase system"/>
    <property type="evidence" value="ECO:0007669"/>
    <property type="project" value="UniProtKB-KW"/>
</dbReference>
<dbReference type="Proteomes" id="UP000016721">
    <property type="component" value="Unassembled WGS sequence"/>
</dbReference>
<dbReference type="InterPro" id="IPR003188">
    <property type="entry name" value="PTS_IIA_lac/cel"/>
</dbReference>
<accession>U2NKT0</accession>
<keyword evidence="1" id="KW-0813">Transport</keyword>
<comment type="cofactor">
    <cofactor evidence="6">
        <name>Mg(2+)</name>
        <dbReference type="ChEBI" id="CHEBI:18420"/>
    </cofactor>
    <text evidence="6">Binds 1 Mg(2+) ion per trimer.</text>
</comment>
<dbReference type="EMBL" id="APJA01000018">
    <property type="protein sequence ID" value="ERK29476.1"/>
    <property type="molecule type" value="Genomic_DNA"/>
</dbReference>
<keyword evidence="6" id="KW-0460">Magnesium</keyword>
<comment type="caution">
    <text evidence="8">The sequence shown here is derived from an EMBL/GenBank/DDBJ whole genome shotgun (WGS) entry which is preliminary data.</text>
</comment>
<keyword evidence="2" id="KW-0762">Sugar transport</keyword>
<dbReference type="PANTHER" id="PTHR34382">
    <property type="entry name" value="PTS SYSTEM N,N'-DIACETYLCHITOBIOSE-SPECIFIC EIIA COMPONENT"/>
    <property type="match status" value="1"/>
</dbReference>
<keyword evidence="3" id="KW-0808">Transferase</keyword>
<feature type="binding site" evidence="6">
    <location>
        <position position="76"/>
    </location>
    <ligand>
        <name>Mg(2+)</name>
        <dbReference type="ChEBI" id="CHEBI:18420"/>
        <note>ligand shared between all trimeric partners</note>
    </ligand>
</feature>
<sequence length="112" mass="12694">MEMEIMDIIVNGGDARSSCLKAVRFARKGQLVEANELIKRAEKNLEKAHNVQTALIQAELRGEKNEISLLMVHAQDHLMNAITVKEISIELIEECKKRIELEEKVKGLINND</sequence>
<evidence type="ECO:0000256" key="4">
    <source>
        <dbReference type="ARBA" id="ARBA00022683"/>
    </source>
</evidence>
<name>U2NKT0_9CLOT</name>
<evidence type="ECO:0000256" key="3">
    <source>
        <dbReference type="ARBA" id="ARBA00022679"/>
    </source>
</evidence>
<dbReference type="PROSITE" id="PS51095">
    <property type="entry name" value="PTS_EIIA_TYPE_3"/>
    <property type="match status" value="1"/>
</dbReference>
<evidence type="ECO:0000313" key="8">
    <source>
        <dbReference type="EMBL" id="ERK29476.1"/>
    </source>
</evidence>
<evidence type="ECO:0000313" key="9">
    <source>
        <dbReference type="Proteomes" id="UP000016721"/>
    </source>
</evidence>
<evidence type="ECO:0000256" key="6">
    <source>
        <dbReference type="PIRSR" id="PIRSR000699-2"/>
    </source>
</evidence>
<dbReference type="AlphaFoldDB" id="U2NKT0"/>
<dbReference type="RefSeq" id="WP_021803262.1">
    <property type="nucleotide sequence ID" value="NZ_KI273145.1"/>
</dbReference>
<dbReference type="PANTHER" id="PTHR34382:SF7">
    <property type="entry name" value="PTS SYSTEM N,N'-DIACETYLCHITOBIOSE-SPECIFIC EIIA COMPONENT"/>
    <property type="match status" value="1"/>
</dbReference>
<keyword evidence="9" id="KW-1185">Reference proteome</keyword>